<dbReference type="AlphaFoldDB" id="W1X4A1"/>
<feature type="region of interest" description="Disordered" evidence="1">
    <location>
        <begin position="1"/>
        <end position="31"/>
    </location>
</feature>
<feature type="non-terminal residue" evidence="2">
    <location>
        <position position="1"/>
    </location>
</feature>
<organism evidence="2">
    <name type="scientific">human gut metagenome</name>
    <dbReference type="NCBI Taxonomy" id="408170"/>
    <lineage>
        <taxon>unclassified sequences</taxon>
        <taxon>metagenomes</taxon>
        <taxon>organismal metagenomes</taxon>
    </lineage>
</organism>
<evidence type="ECO:0000313" key="2">
    <source>
        <dbReference type="EMBL" id="ETJ25242.1"/>
    </source>
</evidence>
<comment type="caution">
    <text evidence="2">The sequence shown here is derived from an EMBL/GenBank/DDBJ whole genome shotgun (WGS) entry which is preliminary data.</text>
</comment>
<reference evidence="2" key="1">
    <citation type="submission" date="2013-12" db="EMBL/GenBank/DDBJ databases">
        <title>A Varibaculum cambriense genome reconstructed from a premature infant gut community with otherwise low bacterial novelty that shifts toward anaerobic metabolism during the third week of life.</title>
        <authorList>
            <person name="Brown C.T."/>
            <person name="Sharon I."/>
            <person name="Thomas B.C."/>
            <person name="Castelle C.J."/>
            <person name="Morowitz M.J."/>
            <person name="Banfield J.F."/>
        </authorList>
    </citation>
    <scope>NUCLEOTIDE SEQUENCE</scope>
</reference>
<evidence type="ECO:0000256" key="1">
    <source>
        <dbReference type="SAM" id="MobiDB-lite"/>
    </source>
</evidence>
<accession>W1X4A1</accession>
<protein>
    <submittedName>
        <fullName evidence="2">Uncharacterized protein</fullName>
    </submittedName>
</protein>
<name>W1X4A1_9ZZZZ</name>
<feature type="compositionally biased region" description="Acidic residues" evidence="1">
    <location>
        <begin position="19"/>
        <end position="31"/>
    </location>
</feature>
<dbReference type="EMBL" id="AZMM01017888">
    <property type="protein sequence ID" value="ETJ25242.1"/>
    <property type="molecule type" value="Genomic_DNA"/>
</dbReference>
<sequence>VATGRWSRPASDLSGAVDYTEDTIPEEDLFE</sequence>
<gene>
    <name evidence="2" type="ORF">Q604_UNBC17888G0001</name>
</gene>
<proteinExistence type="predicted"/>